<dbReference type="OrthoDB" id="9983560at2759"/>
<evidence type="ECO:0000259" key="3">
    <source>
        <dbReference type="Pfam" id="PF01565"/>
    </source>
</evidence>
<name>A0A1D9QHZ1_SCLS1</name>
<dbReference type="Gene3D" id="3.30.465.10">
    <property type="match status" value="1"/>
</dbReference>
<organism evidence="4 5">
    <name type="scientific">Sclerotinia sclerotiorum (strain ATCC 18683 / 1980 / Ss-1)</name>
    <name type="common">White mold</name>
    <name type="synonym">Whetzelinia sclerotiorum</name>
    <dbReference type="NCBI Taxonomy" id="665079"/>
    <lineage>
        <taxon>Eukaryota</taxon>
        <taxon>Fungi</taxon>
        <taxon>Dikarya</taxon>
        <taxon>Ascomycota</taxon>
        <taxon>Pezizomycotina</taxon>
        <taxon>Leotiomycetes</taxon>
        <taxon>Helotiales</taxon>
        <taxon>Sclerotiniaceae</taxon>
        <taxon>Sclerotinia</taxon>
    </lineage>
</organism>
<evidence type="ECO:0000256" key="2">
    <source>
        <dbReference type="ARBA" id="ARBA00023002"/>
    </source>
</evidence>
<dbReference type="Proteomes" id="UP000177798">
    <property type="component" value="Chromosome 13"/>
</dbReference>
<comment type="similarity">
    <text evidence="1">Belongs to the oxygen-dependent FAD-linked oxidoreductase family.</text>
</comment>
<proteinExistence type="inferred from homology"/>
<evidence type="ECO:0000256" key="1">
    <source>
        <dbReference type="ARBA" id="ARBA00005466"/>
    </source>
</evidence>
<sequence>MEFVQRNSWGKLVASVLIATVCHNDILEVYNADACSSLQDNLFLPETHPSSSSSAMAWMFTNNTCNPLLADTTSCTLGNYVSYAFNATTANDVREAVVFDNLFNIRLVIRATGHDYNGKSTGAGALSVWTHHLKSISLDDSYKSSAYTGKAATIGADVRSLEAYEFANANNGIIVGGNCPTVALAGSYSQGGGHSPYHKIWPGG</sequence>
<dbReference type="VEuPathDB" id="FungiDB:sscle_13g093350"/>
<protein>
    <recommendedName>
        <fullName evidence="3">FAD linked oxidase N-terminal domain-containing protein</fullName>
    </recommendedName>
</protein>
<accession>A0A1D9QHZ1</accession>
<dbReference type="SUPFAM" id="SSF56176">
    <property type="entry name" value="FAD-binding/transporter-associated domain-like"/>
    <property type="match status" value="1"/>
</dbReference>
<dbReference type="InterPro" id="IPR050432">
    <property type="entry name" value="FAD-linked_Oxidoreductases_BP"/>
</dbReference>
<gene>
    <name evidence="4" type="ORF">sscle_13g093350</name>
</gene>
<evidence type="ECO:0000313" key="5">
    <source>
        <dbReference type="Proteomes" id="UP000177798"/>
    </source>
</evidence>
<dbReference type="PANTHER" id="PTHR13878:SF91">
    <property type="entry name" value="FAD BINDING DOMAIN PROTEIN (AFU_ORTHOLOGUE AFUA_6G12070)-RELATED"/>
    <property type="match status" value="1"/>
</dbReference>
<dbReference type="InterPro" id="IPR036318">
    <property type="entry name" value="FAD-bd_PCMH-like_sf"/>
</dbReference>
<dbReference type="InterPro" id="IPR006094">
    <property type="entry name" value="Oxid_FAD_bind_N"/>
</dbReference>
<dbReference type="InterPro" id="IPR016169">
    <property type="entry name" value="FAD-bd_PCMH_sub2"/>
</dbReference>
<dbReference type="EMBL" id="CP017826">
    <property type="protein sequence ID" value="APA14565.1"/>
    <property type="molecule type" value="Genomic_DNA"/>
</dbReference>
<dbReference type="AlphaFoldDB" id="A0A1D9QHZ1"/>
<keyword evidence="2" id="KW-0560">Oxidoreductase</keyword>
<dbReference type="GO" id="GO:0016491">
    <property type="term" value="F:oxidoreductase activity"/>
    <property type="evidence" value="ECO:0007669"/>
    <property type="project" value="UniProtKB-KW"/>
</dbReference>
<feature type="domain" description="FAD linked oxidase N-terminal" evidence="3">
    <location>
        <begin position="84"/>
        <end position="193"/>
    </location>
</feature>
<dbReference type="PANTHER" id="PTHR13878">
    <property type="entry name" value="GULONOLACTONE OXIDASE"/>
    <property type="match status" value="1"/>
</dbReference>
<reference evidence="5" key="1">
    <citation type="journal article" date="2017" name="Genome Biol. Evol.">
        <title>The complete genome sequence of the phytopathogenic fungus Sclerotinia sclerotiorum reveals insights into the genome architecture of broad host range pathogens.</title>
        <authorList>
            <person name="Derbyshire M."/>
            <person name="Denton-Giles M."/>
            <person name="Hegedus D."/>
            <person name="Seifbarghy S."/>
            <person name="Rollins J."/>
            <person name="van Kan J."/>
            <person name="Seidl M.F."/>
            <person name="Faino L."/>
            <person name="Mbengue M."/>
            <person name="Navaud O."/>
            <person name="Raffaele S."/>
            <person name="Hammond-Kosack K."/>
            <person name="Heard S."/>
            <person name="Oliver R."/>
        </authorList>
    </citation>
    <scope>NUCLEOTIDE SEQUENCE [LARGE SCALE GENOMIC DNA]</scope>
    <source>
        <strain evidence="5">ATCC 18683 / 1980 / Ss-1</strain>
    </source>
</reference>
<dbReference type="Pfam" id="PF01565">
    <property type="entry name" value="FAD_binding_4"/>
    <property type="match status" value="1"/>
</dbReference>
<evidence type="ECO:0000313" key="4">
    <source>
        <dbReference type="EMBL" id="APA14565.1"/>
    </source>
</evidence>
<dbReference type="GO" id="GO:0050660">
    <property type="term" value="F:flavin adenine dinucleotide binding"/>
    <property type="evidence" value="ECO:0007669"/>
    <property type="project" value="InterPro"/>
</dbReference>